<evidence type="ECO:0000256" key="4">
    <source>
        <dbReference type="ARBA" id="ARBA00022833"/>
    </source>
</evidence>
<dbReference type="Proteomes" id="UP000483820">
    <property type="component" value="Chromosome X"/>
</dbReference>
<feature type="domain" description="NR LBD" evidence="12">
    <location>
        <begin position="134"/>
        <end position="358"/>
    </location>
</feature>
<evidence type="ECO:0000256" key="5">
    <source>
        <dbReference type="ARBA" id="ARBA00023015"/>
    </source>
</evidence>
<dbReference type="SMART" id="SM00399">
    <property type="entry name" value="ZnF_C4"/>
    <property type="match status" value="1"/>
</dbReference>
<dbReference type="SMART" id="SM00430">
    <property type="entry name" value="HOLI"/>
    <property type="match status" value="1"/>
</dbReference>
<sequence>MLVMNSTMVDTAKPIIKPKPCEVCVKGISFGYNYGARTCHPCKTFFYRSSVSMAKYKKCKKVKSCYTTEPFNWKCKLCRYQKCEAMGMSRDAPLTKAMRKASQNRKMDKITTMLKDVIVKDSKREKKLKTFYSLDDENLESILKSSRRFRKIKKVPGQVITSEEWAFQTIFSHITFLLSLDFVRNMTIKDKKVILVNKALEFTYFCELWRTKKEGQRMLVTPGGTTIYPDELISIYRENPKMLDSIRSDIVETLYELDITREEYCLLNMIFFCNPVNQEISDNSKTILNERFNLYGKQLFFYCQAKYPIDAPARYGKLMSLFGAIIKKTSQLKMLFMVLHMNIPQFPFRKLVKDIFHL</sequence>
<evidence type="ECO:0000256" key="7">
    <source>
        <dbReference type="ARBA" id="ARBA00023163"/>
    </source>
</evidence>
<dbReference type="PROSITE" id="PS51843">
    <property type="entry name" value="NR_LBD"/>
    <property type="match status" value="1"/>
</dbReference>
<name>A0A6A5FZ18_CAERE</name>
<evidence type="ECO:0000256" key="9">
    <source>
        <dbReference type="ARBA" id="ARBA00023242"/>
    </source>
</evidence>
<evidence type="ECO:0000313" key="13">
    <source>
        <dbReference type="EMBL" id="KAF1747705.1"/>
    </source>
</evidence>
<evidence type="ECO:0000256" key="2">
    <source>
        <dbReference type="ARBA" id="ARBA00022723"/>
    </source>
</evidence>
<dbReference type="PANTHER" id="PTHR45886">
    <property type="entry name" value="NUCLEAR HORMONE RECEPTOR FAMILY-RELATED-RELATED"/>
    <property type="match status" value="1"/>
</dbReference>
<dbReference type="PROSITE" id="PS51030">
    <property type="entry name" value="NUCLEAR_REC_DBD_2"/>
    <property type="match status" value="1"/>
</dbReference>
<organism evidence="13 14">
    <name type="scientific">Caenorhabditis remanei</name>
    <name type="common">Caenorhabditis vulgaris</name>
    <dbReference type="NCBI Taxonomy" id="31234"/>
    <lineage>
        <taxon>Eukaryota</taxon>
        <taxon>Metazoa</taxon>
        <taxon>Ecdysozoa</taxon>
        <taxon>Nematoda</taxon>
        <taxon>Chromadorea</taxon>
        <taxon>Rhabditida</taxon>
        <taxon>Rhabditina</taxon>
        <taxon>Rhabditomorpha</taxon>
        <taxon>Rhabditoidea</taxon>
        <taxon>Rhabditidae</taxon>
        <taxon>Peloderinae</taxon>
        <taxon>Caenorhabditis</taxon>
    </lineage>
</organism>
<keyword evidence="9 10" id="KW-0539">Nucleus</keyword>
<dbReference type="GeneID" id="9821975"/>
<evidence type="ECO:0000256" key="8">
    <source>
        <dbReference type="ARBA" id="ARBA00023170"/>
    </source>
</evidence>
<protein>
    <recommendedName>
        <fullName evidence="15">Nuclear Hormone Receptor family</fullName>
    </recommendedName>
</protein>
<dbReference type="GO" id="GO:0008270">
    <property type="term" value="F:zinc ion binding"/>
    <property type="evidence" value="ECO:0007669"/>
    <property type="project" value="UniProtKB-KW"/>
</dbReference>
<dbReference type="SUPFAM" id="SSF48508">
    <property type="entry name" value="Nuclear receptor ligand-binding domain"/>
    <property type="match status" value="1"/>
</dbReference>
<evidence type="ECO:0008006" key="15">
    <source>
        <dbReference type="Google" id="ProtNLM"/>
    </source>
</evidence>
<dbReference type="SUPFAM" id="SSF57716">
    <property type="entry name" value="Glucocorticoid receptor-like (DNA-binding domain)"/>
    <property type="match status" value="1"/>
</dbReference>
<gene>
    <name evidence="13" type="ORF">GCK72_024171</name>
</gene>
<comment type="similarity">
    <text evidence="1 10">Belongs to the nuclear hormone receptor family.</text>
</comment>
<accession>A0A6A5FZ18</accession>
<dbReference type="Gene3D" id="1.10.565.10">
    <property type="entry name" value="Retinoid X Receptor"/>
    <property type="match status" value="1"/>
</dbReference>
<evidence type="ECO:0000256" key="10">
    <source>
        <dbReference type="RuleBase" id="RU004334"/>
    </source>
</evidence>
<dbReference type="GO" id="GO:0003700">
    <property type="term" value="F:DNA-binding transcription factor activity"/>
    <property type="evidence" value="ECO:0007669"/>
    <property type="project" value="InterPro"/>
</dbReference>
<keyword evidence="3 10" id="KW-0863">Zinc-finger</keyword>
<keyword evidence="8 10" id="KW-0675">Receptor</keyword>
<dbReference type="InterPro" id="IPR035500">
    <property type="entry name" value="NHR-like_dom_sf"/>
</dbReference>
<comment type="subcellular location">
    <subcellularLocation>
        <location evidence="10">Nucleus</location>
    </subcellularLocation>
</comment>
<proteinExistence type="inferred from homology"/>
<dbReference type="EMBL" id="WUAV01000006">
    <property type="protein sequence ID" value="KAF1747705.1"/>
    <property type="molecule type" value="Genomic_DNA"/>
</dbReference>
<evidence type="ECO:0000256" key="3">
    <source>
        <dbReference type="ARBA" id="ARBA00022771"/>
    </source>
</evidence>
<dbReference type="GO" id="GO:0005634">
    <property type="term" value="C:nucleus"/>
    <property type="evidence" value="ECO:0007669"/>
    <property type="project" value="UniProtKB-SubCell"/>
</dbReference>
<dbReference type="CTD" id="9821975"/>
<feature type="domain" description="Nuclear receptor" evidence="11">
    <location>
        <begin position="18"/>
        <end position="95"/>
    </location>
</feature>
<evidence type="ECO:0000259" key="12">
    <source>
        <dbReference type="PROSITE" id="PS51843"/>
    </source>
</evidence>
<dbReference type="PANTHER" id="PTHR45886:SF13">
    <property type="entry name" value="NUCLEAR RECEPTOR DOMAIN-CONTAINING PROTEIN"/>
    <property type="match status" value="1"/>
</dbReference>
<keyword evidence="7 10" id="KW-0804">Transcription</keyword>
<dbReference type="InterPro" id="IPR013088">
    <property type="entry name" value="Znf_NHR/GATA"/>
</dbReference>
<dbReference type="GO" id="GO:0043565">
    <property type="term" value="F:sequence-specific DNA binding"/>
    <property type="evidence" value="ECO:0007669"/>
    <property type="project" value="InterPro"/>
</dbReference>
<keyword evidence="5 10" id="KW-0805">Transcription regulation</keyword>
<dbReference type="PROSITE" id="PS00031">
    <property type="entry name" value="NUCLEAR_REC_DBD_1"/>
    <property type="match status" value="1"/>
</dbReference>
<comment type="caution">
    <text evidence="13">The sequence shown here is derived from an EMBL/GenBank/DDBJ whole genome shotgun (WGS) entry which is preliminary data.</text>
</comment>
<dbReference type="InterPro" id="IPR001628">
    <property type="entry name" value="Znf_hrmn_rcpt"/>
</dbReference>
<evidence type="ECO:0000256" key="6">
    <source>
        <dbReference type="ARBA" id="ARBA00023125"/>
    </source>
</evidence>
<evidence type="ECO:0000256" key="1">
    <source>
        <dbReference type="ARBA" id="ARBA00005993"/>
    </source>
</evidence>
<dbReference type="Pfam" id="PF00105">
    <property type="entry name" value="zf-C4"/>
    <property type="match status" value="1"/>
</dbReference>
<keyword evidence="4 10" id="KW-0862">Zinc</keyword>
<dbReference type="Pfam" id="PF00104">
    <property type="entry name" value="Hormone_recep"/>
    <property type="match status" value="1"/>
</dbReference>
<dbReference type="Gene3D" id="3.30.50.10">
    <property type="entry name" value="Erythroid Transcription Factor GATA-1, subunit A"/>
    <property type="match status" value="1"/>
</dbReference>
<reference evidence="13 14" key="1">
    <citation type="submission" date="2019-12" db="EMBL/GenBank/DDBJ databases">
        <title>Chromosome-level assembly of the Caenorhabditis remanei genome.</title>
        <authorList>
            <person name="Teterina A.A."/>
            <person name="Willis J.H."/>
            <person name="Phillips P.C."/>
        </authorList>
    </citation>
    <scope>NUCLEOTIDE SEQUENCE [LARGE SCALE GENOMIC DNA]</scope>
    <source>
        <strain evidence="13 14">PX506</strain>
        <tissue evidence="13">Whole organism</tissue>
    </source>
</reference>
<dbReference type="KEGG" id="crq:GCK72_024171"/>
<keyword evidence="2 10" id="KW-0479">Metal-binding</keyword>
<keyword evidence="6 10" id="KW-0238">DNA-binding</keyword>
<dbReference type="RefSeq" id="XP_003117874.2">
    <property type="nucleotide sequence ID" value="XM_003117826.2"/>
</dbReference>
<dbReference type="AlphaFoldDB" id="A0A6A5FZ18"/>
<dbReference type="InterPro" id="IPR000536">
    <property type="entry name" value="Nucl_hrmn_rcpt_lig-bd"/>
</dbReference>
<evidence type="ECO:0000313" key="14">
    <source>
        <dbReference type="Proteomes" id="UP000483820"/>
    </source>
</evidence>
<evidence type="ECO:0000259" key="11">
    <source>
        <dbReference type="PROSITE" id="PS51030"/>
    </source>
</evidence>